<organism evidence="1 2">
    <name type="scientific">Trichinella spiralis</name>
    <name type="common">Trichina worm</name>
    <dbReference type="NCBI Taxonomy" id="6334"/>
    <lineage>
        <taxon>Eukaryota</taxon>
        <taxon>Metazoa</taxon>
        <taxon>Ecdysozoa</taxon>
        <taxon>Nematoda</taxon>
        <taxon>Enoplea</taxon>
        <taxon>Dorylaimia</taxon>
        <taxon>Trichinellida</taxon>
        <taxon>Trichinellidae</taxon>
        <taxon>Trichinella</taxon>
    </lineage>
</organism>
<feature type="non-terminal residue" evidence="1">
    <location>
        <position position="83"/>
    </location>
</feature>
<reference evidence="1 2" key="1">
    <citation type="submission" date="2015-01" db="EMBL/GenBank/DDBJ databases">
        <title>Evolution of Trichinella species and genotypes.</title>
        <authorList>
            <person name="Korhonen P.K."/>
            <person name="Edoardo P."/>
            <person name="Giuseppe L.R."/>
            <person name="Gasser R.B."/>
        </authorList>
    </citation>
    <scope>NUCLEOTIDE SEQUENCE [LARGE SCALE GENOMIC DNA]</scope>
    <source>
        <strain evidence="1">ISS3</strain>
    </source>
</reference>
<dbReference type="InParanoid" id="A0A0V0YVC3"/>
<proteinExistence type="predicted"/>
<evidence type="ECO:0000313" key="1">
    <source>
        <dbReference type="EMBL" id="KRY04238.1"/>
    </source>
</evidence>
<dbReference type="EMBL" id="JYDH01004475">
    <property type="protein sequence ID" value="KRY04238.1"/>
    <property type="molecule type" value="Genomic_DNA"/>
</dbReference>
<accession>A0A0V0YVC3</accession>
<sequence length="83" mass="9645">MASTSSTLQKMILLRLRPEFQEDSLIMDTQRHISLQLLVNKLPAARTLETDHDRLAHRWDWNFDIPPIAHASHTSLASQRMIQ</sequence>
<gene>
    <name evidence="1" type="ORF">T01_11225</name>
</gene>
<evidence type="ECO:0000313" key="2">
    <source>
        <dbReference type="Proteomes" id="UP000054776"/>
    </source>
</evidence>
<comment type="caution">
    <text evidence="1">The sequence shown here is derived from an EMBL/GenBank/DDBJ whole genome shotgun (WGS) entry which is preliminary data.</text>
</comment>
<dbReference type="AlphaFoldDB" id="A0A0V0YVC3"/>
<protein>
    <submittedName>
        <fullName evidence="1">Uncharacterized protein</fullName>
    </submittedName>
</protein>
<name>A0A0V0YVC3_TRISP</name>
<dbReference type="Proteomes" id="UP000054776">
    <property type="component" value="Unassembled WGS sequence"/>
</dbReference>
<dbReference type="OrthoDB" id="5933576at2759"/>
<keyword evidence="2" id="KW-1185">Reference proteome</keyword>